<sequence length="51" mass="5745">MKLYILISTLATAIGTLYAINIDFIHGLAITLLIQVFSVPVIERYEYKGDE</sequence>
<dbReference type="EMBL" id="AEUN01000034">
    <property type="protein sequence ID" value="EHJ08886.1"/>
    <property type="molecule type" value="Genomic_DNA"/>
</dbReference>
<proteinExistence type="predicted"/>
<organism evidence="1 2">
    <name type="scientific">Staphylococcus simiae CCM 7213 = CCUG 51256</name>
    <dbReference type="NCBI Taxonomy" id="911238"/>
    <lineage>
        <taxon>Bacteria</taxon>
        <taxon>Bacillati</taxon>
        <taxon>Bacillota</taxon>
        <taxon>Bacilli</taxon>
        <taxon>Bacillales</taxon>
        <taxon>Staphylococcaceae</taxon>
        <taxon>Staphylococcus</taxon>
    </lineage>
</organism>
<dbReference type="PATRIC" id="fig|911238.3.peg.333"/>
<protein>
    <submittedName>
        <fullName evidence="1">Uncharacterized protein</fullName>
    </submittedName>
</protein>
<dbReference type="AlphaFoldDB" id="G5JFZ6"/>
<dbReference type="RefSeq" id="WP_002461996.1">
    <property type="nucleotide sequence ID" value="NZ_AEUN01000034.1"/>
</dbReference>
<name>G5JFZ6_9STAP</name>
<keyword evidence="2" id="KW-1185">Reference proteome</keyword>
<accession>G5JFZ6</accession>
<dbReference type="Proteomes" id="UP000005413">
    <property type="component" value="Unassembled WGS sequence"/>
</dbReference>
<gene>
    <name evidence="1" type="ORF">SS7213T_01803</name>
</gene>
<evidence type="ECO:0000313" key="2">
    <source>
        <dbReference type="Proteomes" id="UP000005413"/>
    </source>
</evidence>
<evidence type="ECO:0000313" key="1">
    <source>
        <dbReference type="EMBL" id="EHJ08886.1"/>
    </source>
</evidence>
<reference evidence="1 2" key="1">
    <citation type="journal article" date="2012" name="BMC Genomics">
        <title>Comparative genomic analysis of the genus Staphylococcus including Staphylococcus aureus and its newly described sister species Staphylococcus simiae.</title>
        <authorList>
            <person name="Suzuki H."/>
            <person name="Lefebure T."/>
            <person name="Pavinski Bitar P."/>
            <person name="Stanhope M.J."/>
        </authorList>
    </citation>
    <scope>NUCLEOTIDE SEQUENCE [LARGE SCALE GENOMIC DNA]</scope>
    <source>
        <strain evidence="1 2">CCM 7213</strain>
    </source>
</reference>
<comment type="caution">
    <text evidence="1">The sequence shown here is derived from an EMBL/GenBank/DDBJ whole genome shotgun (WGS) entry which is preliminary data.</text>
</comment>